<evidence type="ECO:0000256" key="1">
    <source>
        <dbReference type="SAM" id="MobiDB-lite"/>
    </source>
</evidence>
<name>A0A8X6Q1Y6_NEPPI</name>
<proteinExistence type="predicted"/>
<evidence type="ECO:0000313" key="3">
    <source>
        <dbReference type="Proteomes" id="UP000887013"/>
    </source>
</evidence>
<sequence length="110" mass="12300">MRTIIDFLNFDDLFEEVDLPVPLSPLPPTPVCSPRPMSLEESVVELPELYFEKSVAESPELSFAESVAKSLEPCSTEPREASPRPVPSMAKPPVVQLETDPPRRKRSHSK</sequence>
<dbReference type="AlphaFoldDB" id="A0A8X6Q1Y6"/>
<comment type="caution">
    <text evidence="2">The sequence shown here is derived from an EMBL/GenBank/DDBJ whole genome shotgun (WGS) entry which is preliminary data.</text>
</comment>
<accession>A0A8X6Q1Y6</accession>
<protein>
    <submittedName>
        <fullName evidence="2">Uncharacterized protein</fullName>
    </submittedName>
</protein>
<organism evidence="2 3">
    <name type="scientific">Nephila pilipes</name>
    <name type="common">Giant wood spider</name>
    <name type="synonym">Nephila maculata</name>
    <dbReference type="NCBI Taxonomy" id="299642"/>
    <lineage>
        <taxon>Eukaryota</taxon>
        <taxon>Metazoa</taxon>
        <taxon>Ecdysozoa</taxon>
        <taxon>Arthropoda</taxon>
        <taxon>Chelicerata</taxon>
        <taxon>Arachnida</taxon>
        <taxon>Araneae</taxon>
        <taxon>Araneomorphae</taxon>
        <taxon>Entelegynae</taxon>
        <taxon>Araneoidea</taxon>
        <taxon>Nephilidae</taxon>
        <taxon>Nephila</taxon>
    </lineage>
</organism>
<feature type="region of interest" description="Disordered" evidence="1">
    <location>
        <begin position="66"/>
        <end position="110"/>
    </location>
</feature>
<reference evidence="2" key="1">
    <citation type="submission" date="2020-08" db="EMBL/GenBank/DDBJ databases">
        <title>Multicomponent nature underlies the extraordinary mechanical properties of spider dragline silk.</title>
        <authorList>
            <person name="Kono N."/>
            <person name="Nakamura H."/>
            <person name="Mori M."/>
            <person name="Yoshida Y."/>
            <person name="Ohtoshi R."/>
            <person name="Malay A.D."/>
            <person name="Moran D.A.P."/>
            <person name="Tomita M."/>
            <person name="Numata K."/>
            <person name="Arakawa K."/>
        </authorList>
    </citation>
    <scope>NUCLEOTIDE SEQUENCE</scope>
</reference>
<dbReference type="EMBL" id="BMAW01075374">
    <property type="protein sequence ID" value="GFT96420.1"/>
    <property type="molecule type" value="Genomic_DNA"/>
</dbReference>
<dbReference type="Proteomes" id="UP000887013">
    <property type="component" value="Unassembled WGS sequence"/>
</dbReference>
<keyword evidence="3" id="KW-1185">Reference proteome</keyword>
<gene>
    <name evidence="2" type="ORF">NPIL_183121</name>
</gene>
<evidence type="ECO:0000313" key="2">
    <source>
        <dbReference type="EMBL" id="GFT96420.1"/>
    </source>
</evidence>